<organism evidence="1 2">
    <name type="scientific">Methanoregula formicica (strain DSM 22288 / NBRC 105244 / SMSP)</name>
    <dbReference type="NCBI Taxonomy" id="593750"/>
    <lineage>
        <taxon>Archaea</taxon>
        <taxon>Methanobacteriati</taxon>
        <taxon>Methanobacteriota</taxon>
        <taxon>Stenosarchaea group</taxon>
        <taxon>Methanomicrobia</taxon>
        <taxon>Methanomicrobiales</taxon>
        <taxon>Methanoregulaceae</taxon>
        <taxon>Methanoregula</taxon>
    </lineage>
</organism>
<dbReference type="KEGG" id="mfo:Metfor_2015"/>
<dbReference type="Proteomes" id="UP000010824">
    <property type="component" value="Chromosome"/>
</dbReference>
<dbReference type="HOGENOM" id="CLU_398294_0_0_2"/>
<dbReference type="EMBL" id="CP003167">
    <property type="protein sequence ID" value="AGB03029.1"/>
    <property type="molecule type" value="Genomic_DNA"/>
</dbReference>
<dbReference type="RefSeq" id="WP_015285992.1">
    <property type="nucleotide sequence ID" value="NC_019943.1"/>
</dbReference>
<dbReference type="InParanoid" id="L0HIV7"/>
<sequence>MRFDLFNEYTPGEITEAINNWVILWEEIALNLSYNPYELFFTSPHILLLDMVEEINYNKLQFQNTWNSFKTQCNYIIESDPVIEKFFKPEFILLSKQLQNPKFPDYILTLCKDILKKFENGVYFQKNHEMLKVILLNPTFSEQNKKEILILSQNLILELFLNGYDLETIAKMPLKIFSKYEIIQLNSGKQGSAPPENDPQKSIVHTDFPVTIKAENYETEGKFDDSGYFSAVKQEMDQLTIESRIDALKPFFNKEKEEGTFIFEIEGLIDNIDLTIGNVNFYSPHLKQFSFKEKEITEKNGSPELFNKKPDDRFINAAISISCRDIPFGKTQAINQIDKALNILRLYVHSDTPFRILFNSFLVVKNGRLYNQSFGLSKDHHTYKKIHSANLKDYPGIRNNPYFVNSLNKLFFEDPLKNNADIKNMNLSLFWFRRGSESTNFEDKLLYYWISIENLFNFSSEMVVSNKGEKQKKITIIKELAPSLIIYHDLEQNPINLLSTLWSDYNFYRVFPSNPFSKITPETLKLCQLDLKPGEPINPKKFITSLPRLKSEVSAYSYEHKIEYSNRLFNDKIFAKKQIERMESQLLNEIDRIYRYRNFIVHNAHSDSLILPFFTKKTERIATILLGLMLNGMIAENGKNSFDIIFDKKSQLDQIRAKLNSGNSVDLFSLLHP</sequence>
<accession>L0HIV7</accession>
<proteinExistence type="predicted"/>
<reference evidence="1 2" key="2">
    <citation type="journal article" date="2014" name="Genome Announc.">
        <title>Complete Genome Sequence of Methanoregula formicica SMSPT, a Mesophilic Hydrogenotrophic Methanogen Isolated from a Methanogenic Upflow Anaerobic Sludge Blanket Reactor.</title>
        <authorList>
            <person name="Yamamoto K."/>
            <person name="Tamaki H."/>
            <person name="Cadillo-Quiroz H."/>
            <person name="Imachi H."/>
            <person name="Kyrpides N."/>
            <person name="Woyke T."/>
            <person name="Goodwin L."/>
            <person name="Zinder S.H."/>
            <person name="Kamagata Y."/>
            <person name="Liu W.T."/>
        </authorList>
    </citation>
    <scope>NUCLEOTIDE SEQUENCE [LARGE SCALE GENOMIC DNA]</scope>
    <source>
        <strain evidence="2">DSM 22288 / NBRC 105244 / SMSP</strain>
    </source>
</reference>
<evidence type="ECO:0008006" key="3">
    <source>
        <dbReference type="Google" id="ProtNLM"/>
    </source>
</evidence>
<dbReference type="AlphaFoldDB" id="L0HIV7"/>
<name>L0HIV7_METFS</name>
<evidence type="ECO:0000313" key="2">
    <source>
        <dbReference type="Proteomes" id="UP000010824"/>
    </source>
</evidence>
<evidence type="ECO:0000313" key="1">
    <source>
        <dbReference type="EMBL" id="AGB03029.1"/>
    </source>
</evidence>
<reference evidence="2" key="1">
    <citation type="submission" date="2011-12" db="EMBL/GenBank/DDBJ databases">
        <title>Complete sequence of Methanoregula formicicum SMSP.</title>
        <authorList>
            <person name="Lucas S."/>
            <person name="Han J."/>
            <person name="Lapidus A."/>
            <person name="Cheng J.-F."/>
            <person name="Goodwin L."/>
            <person name="Pitluck S."/>
            <person name="Peters L."/>
            <person name="Ovchinnikova G."/>
            <person name="Teshima H."/>
            <person name="Detter J.C."/>
            <person name="Han C."/>
            <person name="Tapia R."/>
            <person name="Land M."/>
            <person name="Hauser L."/>
            <person name="Kyrpides N."/>
            <person name="Ivanova N."/>
            <person name="Pagani I."/>
            <person name="Imachi H."/>
            <person name="Tamaki H."/>
            <person name="Sekiguchi Y."/>
            <person name="Kamagata Y."/>
            <person name="Cadillo-Quiroz H."/>
            <person name="Zinder S."/>
            <person name="Liu W.-T."/>
            <person name="Woyke T."/>
        </authorList>
    </citation>
    <scope>NUCLEOTIDE SEQUENCE [LARGE SCALE GENOMIC DNA]</scope>
    <source>
        <strain evidence="2">DSM 22288 / NBRC 105244 / SMSP</strain>
    </source>
</reference>
<dbReference type="GeneID" id="14309408"/>
<gene>
    <name evidence="1" type="ordered locus">Metfor_2015</name>
</gene>
<protein>
    <recommendedName>
        <fullName evidence="3">Apea-like HEPN domain-containing protein</fullName>
    </recommendedName>
</protein>
<keyword evidence="2" id="KW-1185">Reference proteome</keyword>